<dbReference type="PROSITE" id="PS51295">
    <property type="entry name" value="CRM"/>
    <property type="match status" value="1"/>
</dbReference>
<gene>
    <name evidence="13" type="ORF">FEM48_Zijuj04G0155300</name>
</gene>
<organism evidence="13 14">
    <name type="scientific">Ziziphus jujuba var. spinosa</name>
    <dbReference type="NCBI Taxonomy" id="714518"/>
    <lineage>
        <taxon>Eukaryota</taxon>
        <taxon>Viridiplantae</taxon>
        <taxon>Streptophyta</taxon>
        <taxon>Embryophyta</taxon>
        <taxon>Tracheophyta</taxon>
        <taxon>Spermatophyta</taxon>
        <taxon>Magnoliopsida</taxon>
        <taxon>eudicotyledons</taxon>
        <taxon>Gunneridae</taxon>
        <taxon>Pentapetalae</taxon>
        <taxon>rosids</taxon>
        <taxon>fabids</taxon>
        <taxon>Rosales</taxon>
        <taxon>Rhamnaceae</taxon>
        <taxon>Paliureae</taxon>
        <taxon>Ziziphus</taxon>
    </lineage>
</organism>
<keyword evidence="9" id="KW-0687">Ribonucleoprotein</keyword>
<evidence type="ECO:0000256" key="5">
    <source>
        <dbReference type="ARBA" id="ARBA00022737"/>
    </source>
</evidence>
<keyword evidence="4" id="KW-0507">mRNA processing</keyword>
<feature type="compositionally biased region" description="Polar residues" evidence="11">
    <location>
        <begin position="158"/>
        <end position="167"/>
    </location>
</feature>
<evidence type="ECO:0000313" key="14">
    <source>
        <dbReference type="Proteomes" id="UP000813462"/>
    </source>
</evidence>
<proteinExistence type="predicted"/>
<reference evidence="13" key="1">
    <citation type="journal article" date="2021" name="Front. Plant Sci.">
        <title>Chromosome-Scale Genome Assembly for Chinese Sour Jujube and Insights Into Its Genome Evolution and Domestication Signature.</title>
        <authorList>
            <person name="Shen L.-Y."/>
            <person name="Luo H."/>
            <person name="Wang X.-L."/>
            <person name="Wang X.-M."/>
            <person name="Qiu X.-J."/>
            <person name="Liu H."/>
            <person name="Zhou S.-S."/>
            <person name="Jia K.-H."/>
            <person name="Nie S."/>
            <person name="Bao Y.-T."/>
            <person name="Zhang R.-G."/>
            <person name="Yun Q.-Z."/>
            <person name="Chai Y.-H."/>
            <person name="Lu J.-Y."/>
            <person name="Li Y."/>
            <person name="Zhao S.-W."/>
            <person name="Mao J.-F."/>
            <person name="Jia S.-G."/>
            <person name="Mao Y.-M."/>
        </authorList>
    </citation>
    <scope>NUCLEOTIDE SEQUENCE</scope>
    <source>
        <strain evidence="13">AT0</strain>
        <tissue evidence="13">Leaf</tissue>
    </source>
</reference>
<feature type="domain" description="CRM" evidence="12">
    <location>
        <begin position="66"/>
        <end position="164"/>
    </location>
</feature>
<dbReference type="InterPro" id="IPR045278">
    <property type="entry name" value="CRS1/CFM2/CFM3"/>
</dbReference>
<dbReference type="Gene3D" id="3.30.110.60">
    <property type="entry name" value="YhbY-like"/>
    <property type="match status" value="1"/>
</dbReference>
<evidence type="ECO:0000256" key="9">
    <source>
        <dbReference type="ARBA" id="ARBA00023274"/>
    </source>
</evidence>
<dbReference type="Proteomes" id="UP000813462">
    <property type="component" value="Unassembled WGS sequence"/>
</dbReference>
<evidence type="ECO:0000256" key="3">
    <source>
        <dbReference type="ARBA" id="ARBA00022640"/>
    </source>
</evidence>
<protein>
    <recommendedName>
        <fullName evidence="12">CRM domain-containing protein</fullName>
    </recommendedName>
</protein>
<dbReference type="InterPro" id="IPR001890">
    <property type="entry name" value="RNA-binding_CRM"/>
</dbReference>
<keyword evidence="3" id="KW-0934">Plastid</keyword>
<dbReference type="Pfam" id="PF01985">
    <property type="entry name" value="CRS1_YhbY"/>
    <property type="match status" value="1"/>
</dbReference>
<evidence type="ECO:0000313" key="13">
    <source>
        <dbReference type="EMBL" id="KAH7533661.1"/>
    </source>
</evidence>
<evidence type="ECO:0000256" key="11">
    <source>
        <dbReference type="SAM" id="MobiDB-lite"/>
    </source>
</evidence>
<evidence type="ECO:0000256" key="8">
    <source>
        <dbReference type="ARBA" id="ARBA00023187"/>
    </source>
</evidence>
<keyword evidence="2" id="KW-0150">Chloroplast</keyword>
<name>A0A978VKP2_ZIZJJ</name>
<dbReference type="AlphaFoldDB" id="A0A978VKP2"/>
<dbReference type="GO" id="GO:0000373">
    <property type="term" value="P:Group II intron splicing"/>
    <property type="evidence" value="ECO:0007669"/>
    <property type="project" value="UniProtKB-ARBA"/>
</dbReference>
<dbReference type="SUPFAM" id="SSF75471">
    <property type="entry name" value="YhbY-like"/>
    <property type="match status" value="1"/>
</dbReference>
<feature type="compositionally biased region" description="Low complexity" evidence="11">
    <location>
        <begin position="179"/>
        <end position="190"/>
    </location>
</feature>
<evidence type="ECO:0000256" key="6">
    <source>
        <dbReference type="ARBA" id="ARBA00022884"/>
    </source>
</evidence>
<keyword evidence="8" id="KW-0508">mRNA splicing</keyword>
<sequence>MSMDGNGISLSEMSSEDAKDVLDLVDYHLDSSHSVGEPSKRRAKLDYEEVIKGSWRRKSNTDLAEQMVPEHELQRLRNVSLRMLDRIKVGVKGITRDLVETIHEKWKLDEVVKLKFEEPLPLNMKRTHDLLESSKSGLPDSEDVMPHSMNKIGVNDVVETTESSVSNEHPKDPSKGEPLDLSDLNSLLDELGSRFED</sequence>
<keyword evidence="7" id="KW-0809">Transit peptide</keyword>
<dbReference type="GO" id="GO:0009507">
    <property type="term" value="C:chloroplast"/>
    <property type="evidence" value="ECO:0007669"/>
    <property type="project" value="UniProtKB-SubCell"/>
</dbReference>
<keyword evidence="5" id="KW-0677">Repeat</keyword>
<dbReference type="PANTHER" id="PTHR31846:SF7">
    <property type="entry name" value="CRS1 _ YHBY (CRM) DOMAIN-CONTAINING PROTEIN"/>
    <property type="match status" value="1"/>
</dbReference>
<dbReference type="GO" id="GO:0006397">
    <property type="term" value="P:mRNA processing"/>
    <property type="evidence" value="ECO:0007669"/>
    <property type="project" value="UniProtKB-KW"/>
</dbReference>
<dbReference type="PANTHER" id="PTHR31846">
    <property type="entry name" value="CRS1 / YHBY (CRM) DOMAIN-CONTAINING PROTEIN"/>
    <property type="match status" value="1"/>
</dbReference>
<evidence type="ECO:0000256" key="2">
    <source>
        <dbReference type="ARBA" id="ARBA00022528"/>
    </source>
</evidence>
<feature type="compositionally biased region" description="Basic and acidic residues" evidence="11">
    <location>
        <begin position="168"/>
        <end position="178"/>
    </location>
</feature>
<dbReference type="GO" id="GO:1990904">
    <property type="term" value="C:ribonucleoprotein complex"/>
    <property type="evidence" value="ECO:0007669"/>
    <property type="project" value="UniProtKB-KW"/>
</dbReference>
<comment type="subcellular location">
    <subcellularLocation>
        <location evidence="1">Plastid</location>
        <location evidence="1">Chloroplast</location>
    </subcellularLocation>
</comment>
<feature type="region of interest" description="Disordered" evidence="11">
    <location>
        <begin position="153"/>
        <end position="197"/>
    </location>
</feature>
<accession>A0A978VKP2</accession>
<evidence type="ECO:0000256" key="7">
    <source>
        <dbReference type="ARBA" id="ARBA00022946"/>
    </source>
</evidence>
<evidence type="ECO:0000259" key="12">
    <source>
        <dbReference type="PROSITE" id="PS51295"/>
    </source>
</evidence>
<comment type="caution">
    <text evidence="13">The sequence shown here is derived from an EMBL/GenBank/DDBJ whole genome shotgun (WGS) entry which is preliminary data.</text>
</comment>
<evidence type="ECO:0000256" key="1">
    <source>
        <dbReference type="ARBA" id="ARBA00004229"/>
    </source>
</evidence>
<dbReference type="EMBL" id="JAEACU010000004">
    <property type="protein sequence ID" value="KAH7533661.1"/>
    <property type="molecule type" value="Genomic_DNA"/>
</dbReference>
<keyword evidence="6 10" id="KW-0694">RNA-binding</keyword>
<dbReference type="GO" id="GO:0003729">
    <property type="term" value="F:mRNA binding"/>
    <property type="evidence" value="ECO:0007669"/>
    <property type="project" value="InterPro"/>
</dbReference>
<evidence type="ECO:0000256" key="10">
    <source>
        <dbReference type="PROSITE-ProRule" id="PRU00626"/>
    </source>
</evidence>
<evidence type="ECO:0000256" key="4">
    <source>
        <dbReference type="ARBA" id="ARBA00022664"/>
    </source>
</evidence>
<dbReference type="InterPro" id="IPR035920">
    <property type="entry name" value="YhbY-like_sf"/>
</dbReference>